<keyword evidence="5 8" id="KW-0119">Carbohydrate metabolism</keyword>
<feature type="domain" description="Auxiliary Activity family 9 catalytic" evidence="11">
    <location>
        <begin position="20"/>
        <end position="234"/>
    </location>
</feature>
<dbReference type="Pfam" id="PF03443">
    <property type="entry name" value="AA9"/>
    <property type="match status" value="2"/>
</dbReference>
<feature type="non-terminal residue" evidence="12">
    <location>
        <position position="884"/>
    </location>
</feature>
<sequence>MRPQAIAASLALFSVQAAAHTIFQELYVNGVSAGHLKGIRYPNYDGPITDVTSNDVICNGGPNPLVTPYDKTIINVPAGATITHEWHHTLTSAGTGDIDDPISAGHLGPVMVYLAKIPDATQESVTGLKWFKIAEDGLDSKGEWAVTRLYNNGGKASAVIPKCIPSGNYLLRAEIIALHAAGSYPGAQLYMECAQINVTGGGNASPATVSFPGAYSPTDPGITINIYYPPVTNYTIPGPRPFTCDGASTTPVTTSVASPVTTTTSKPATSTTKASTTTSAPASTPTVGTVAKYGQCGGIGWANDHHNESAFWFSSSKKKAKYFAHPSYNGTEKKEVYSHEPEEMKASSSVYLAALFSLVIPPGARAHGFVKTVEILGSDSFNGPKPGATGANKSPIRGITDQSPVKNLQSKDIICGIGATPGSVVASAKPGDTLVYSWANDLADNGNWIHDTGPMMTYFAQVPPDQTADKFTGEGAQWFKTDQVGKKNNKWIQGSLMTGATFKTKIPETLANGDYLVRHEVYFLELVWKSKAKHYRQIVALHTAANKGGVEFYPSCLQIRIKNSNAGNATVTATPTLSFPGAYTADDPGLLVNVFAQAADGSEYKFPAGPIAEVTAPGATGSSPNVLISQSASLVTETSSSTSAPFTPSSVITTTSLSATATVVTSSAIITSASTTTSATAPVTTSNTELQGVRLANGRAAQALNIRFQNTTISDKCEPLEPGCVGGQFAICTQEGTWSLQDACFSGTSCFVIPLKNINGTQVGCFLESVVEQAIIDSGVGRGPETSTTPTATASSTSSTVLVSSAINSSTRSTQATTTTSASSSVVASASTGVVTVITTPVPSVSSSLPITTSGTNAGTPAVVIGVGERPARRMLRWERRGIY</sequence>
<dbReference type="PANTHER" id="PTHR33353:SF17">
    <property type="entry name" value="ENDO-BETA-1,4-GLUCANASE D"/>
    <property type="match status" value="1"/>
</dbReference>
<protein>
    <recommendedName>
        <fullName evidence="8">AA9 family lytic polysaccharide monooxygenase</fullName>
        <ecNumber evidence="8">1.14.99.56</ecNumber>
    </recommendedName>
    <alternativeName>
        <fullName evidence="8">Endo-beta-1,4-glucanase</fullName>
    </alternativeName>
    <alternativeName>
        <fullName evidence="8">Glycosyl hydrolase 61 family protein</fullName>
    </alternativeName>
</protein>
<organism evidence="12 13">
    <name type="scientific">Rhizoctonia solani</name>
    <dbReference type="NCBI Taxonomy" id="456999"/>
    <lineage>
        <taxon>Eukaryota</taxon>
        <taxon>Fungi</taxon>
        <taxon>Dikarya</taxon>
        <taxon>Basidiomycota</taxon>
        <taxon>Agaricomycotina</taxon>
        <taxon>Agaricomycetes</taxon>
        <taxon>Cantharellales</taxon>
        <taxon>Ceratobasidiaceae</taxon>
        <taxon>Rhizoctonia</taxon>
    </lineage>
</organism>
<keyword evidence="4 8" id="KW-1015">Disulfide bond</keyword>
<evidence type="ECO:0000313" key="12">
    <source>
        <dbReference type="EMBL" id="KAF8713204.1"/>
    </source>
</evidence>
<dbReference type="AlphaFoldDB" id="A0A8H7LY75"/>
<dbReference type="GO" id="GO:0008810">
    <property type="term" value="F:cellulase activity"/>
    <property type="evidence" value="ECO:0007669"/>
    <property type="project" value="UniProtKB-UniRule"/>
</dbReference>
<dbReference type="PANTHER" id="PTHR33353">
    <property type="entry name" value="PUTATIVE (AFU_ORTHOLOGUE AFUA_1G12560)-RELATED"/>
    <property type="match status" value="1"/>
</dbReference>
<dbReference type="Gene3D" id="2.70.50.70">
    <property type="match status" value="2"/>
</dbReference>
<evidence type="ECO:0000256" key="7">
    <source>
        <dbReference type="ARBA" id="ARBA00044502"/>
    </source>
</evidence>
<evidence type="ECO:0000256" key="3">
    <source>
        <dbReference type="ARBA" id="ARBA00023001"/>
    </source>
</evidence>
<comment type="catalytic activity">
    <reaction evidence="8">
        <text>[(1-&gt;4)-beta-D-glucosyl]n+m + reduced acceptor + O2 = 4-dehydro-beta-D-glucosyl-[(1-&gt;4)-beta-D-glucosyl]n-1 + [(1-&gt;4)-beta-D-glucosyl]m + acceptor + H2O.</text>
        <dbReference type="EC" id="1.14.99.56"/>
    </reaction>
</comment>
<keyword evidence="2 8" id="KW-0964">Secreted</keyword>
<evidence type="ECO:0000313" key="13">
    <source>
        <dbReference type="Proteomes" id="UP000602905"/>
    </source>
</evidence>
<evidence type="ECO:0000256" key="9">
    <source>
        <dbReference type="SAM" id="MobiDB-lite"/>
    </source>
</evidence>
<comment type="subcellular location">
    <subcellularLocation>
        <location evidence="1 8">Secreted</location>
    </subcellularLocation>
</comment>
<dbReference type="GO" id="GO:0030245">
    <property type="term" value="P:cellulose catabolic process"/>
    <property type="evidence" value="ECO:0007669"/>
    <property type="project" value="UniProtKB-UniRule"/>
</dbReference>
<feature type="chain" id="PRO_5034602918" description="AA9 family lytic polysaccharide monooxygenase" evidence="10">
    <location>
        <begin position="20"/>
        <end position="884"/>
    </location>
</feature>
<evidence type="ECO:0000256" key="2">
    <source>
        <dbReference type="ARBA" id="ARBA00022525"/>
    </source>
</evidence>
<reference evidence="12" key="1">
    <citation type="submission" date="2020-09" db="EMBL/GenBank/DDBJ databases">
        <title>Comparative genome analyses of four rice-infecting Rhizoctonia solani isolates reveal extensive enrichment of homogalacturonan modification genes.</title>
        <authorList>
            <person name="Lee D.-Y."/>
            <person name="Jeon J."/>
            <person name="Kim K.-T."/>
            <person name="Cheong K."/>
            <person name="Song H."/>
            <person name="Choi G."/>
            <person name="Ko J."/>
            <person name="Opiyo S.O."/>
            <person name="Zuo S."/>
            <person name="Madhav S."/>
            <person name="Lee Y.-H."/>
            <person name="Wang G.-L."/>
        </authorList>
    </citation>
    <scope>NUCLEOTIDE SEQUENCE</scope>
    <source>
        <strain evidence="12">AG1-IA WGL</strain>
    </source>
</reference>
<dbReference type="EC" id="1.14.99.56" evidence="8"/>
<evidence type="ECO:0000256" key="8">
    <source>
        <dbReference type="RuleBase" id="RU368122"/>
    </source>
</evidence>
<evidence type="ECO:0000256" key="4">
    <source>
        <dbReference type="ARBA" id="ARBA00023157"/>
    </source>
</evidence>
<keyword evidence="10" id="KW-0732">Signal</keyword>
<dbReference type="EMBL" id="JACYCD010000023">
    <property type="protein sequence ID" value="KAF8713204.1"/>
    <property type="molecule type" value="Genomic_DNA"/>
</dbReference>
<dbReference type="OrthoDB" id="4849160at2759"/>
<keyword evidence="12" id="KW-0378">Hydrolase</keyword>
<evidence type="ECO:0000256" key="6">
    <source>
        <dbReference type="ARBA" id="ARBA00023326"/>
    </source>
</evidence>
<comment type="similarity">
    <text evidence="7">Belongs to the polysaccharide monooxygenase AA9 family.</text>
</comment>
<feature type="domain" description="Auxiliary Activity family 9 catalytic" evidence="11">
    <location>
        <begin position="367"/>
        <end position="599"/>
    </location>
</feature>
<dbReference type="Proteomes" id="UP000602905">
    <property type="component" value="Unassembled WGS sequence"/>
</dbReference>
<name>A0A8H7LY75_9AGAM</name>
<dbReference type="InterPro" id="IPR005103">
    <property type="entry name" value="AA9_LPMO"/>
</dbReference>
<feature type="region of interest" description="Disordered" evidence="9">
    <location>
        <begin position="245"/>
        <end position="285"/>
    </location>
</feature>
<comment type="function">
    <text evidence="8">Lytic polysaccharide monooxygenase (LMPO) that depolymerizes crystalline and amorphous polysaccharides via the oxidation of scissile alpha- or beta-(1-4)-glycosidic bonds, yielding C1 and/or C4 oxidation products. Catalysis by LPMOs requires the reduction of the active-site copper from Cu(II) to Cu(I) by a reducing agent and H(2)O(2) or O(2) as a cosubstrate.</text>
</comment>
<dbReference type="CDD" id="cd21175">
    <property type="entry name" value="LPMO_AA9"/>
    <property type="match status" value="2"/>
</dbReference>
<feature type="signal peptide" evidence="10">
    <location>
        <begin position="1"/>
        <end position="19"/>
    </location>
</feature>
<evidence type="ECO:0000256" key="5">
    <source>
        <dbReference type="ARBA" id="ARBA00023277"/>
    </source>
</evidence>
<gene>
    <name evidence="12" type="ORF">RHS03_00803</name>
</gene>
<evidence type="ECO:0000259" key="11">
    <source>
        <dbReference type="Pfam" id="PF03443"/>
    </source>
</evidence>
<dbReference type="GO" id="GO:0030248">
    <property type="term" value="F:cellulose binding"/>
    <property type="evidence" value="ECO:0007669"/>
    <property type="project" value="UniProtKB-UniRule"/>
</dbReference>
<comment type="domain">
    <text evidence="8">Has a modular structure: an endo-beta-1,4-glucanase catalytic module at the N-terminus, a linker rich in serines and threonines, and a C-terminal carbohydrate-binding module (CBM).</text>
</comment>
<accession>A0A8H7LY75</accession>
<feature type="compositionally biased region" description="Low complexity" evidence="9">
    <location>
        <begin position="247"/>
        <end position="285"/>
    </location>
</feature>
<proteinExistence type="inferred from homology"/>
<comment type="caution">
    <text evidence="12">The sequence shown here is derived from an EMBL/GenBank/DDBJ whole genome shotgun (WGS) entry which is preliminary data.</text>
</comment>
<dbReference type="GO" id="GO:0005576">
    <property type="term" value="C:extracellular region"/>
    <property type="evidence" value="ECO:0007669"/>
    <property type="project" value="UniProtKB-SubCell"/>
</dbReference>
<keyword evidence="3 8" id="KW-0136">Cellulose degradation</keyword>
<evidence type="ECO:0000256" key="1">
    <source>
        <dbReference type="ARBA" id="ARBA00004613"/>
    </source>
</evidence>
<dbReference type="InterPro" id="IPR049892">
    <property type="entry name" value="AA9"/>
</dbReference>
<keyword evidence="6 8" id="KW-0624">Polysaccharide degradation</keyword>
<evidence type="ECO:0000256" key="10">
    <source>
        <dbReference type="SAM" id="SignalP"/>
    </source>
</evidence>